<dbReference type="NCBIfam" id="NF033542">
    <property type="entry name" value="transpos_IS110"/>
    <property type="match status" value="1"/>
</dbReference>
<organism evidence="4 5">
    <name type="scientific">Saccharophagus degradans</name>
    <dbReference type="NCBI Taxonomy" id="86304"/>
    <lineage>
        <taxon>Bacteria</taxon>
        <taxon>Pseudomonadati</taxon>
        <taxon>Pseudomonadota</taxon>
        <taxon>Gammaproteobacteria</taxon>
        <taxon>Cellvibrionales</taxon>
        <taxon>Cellvibrionaceae</taxon>
        <taxon>Saccharophagus</taxon>
    </lineage>
</organism>
<proteinExistence type="predicted"/>
<accession>A0AAW7X7E4</accession>
<evidence type="ECO:0000259" key="2">
    <source>
        <dbReference type="Pfam" id="PF01548"/>
    </source>
</evidence>
<comment type="caution">
    <text evidence="4">The sequence shown here is derived from an EMBL/GenBank/DDBJ whole genome shotgun (WGS) entry which is preliminary data.</text>
</comment>
<dbReference type="RefSeq" id="WP_303493345.1">
    <property type="nucleotide sequence ID" value="NZ_JAUOPB010000011.1"/>
</dbReference>
<dbReference type="AlphaFoldDB" id="A0AAW7X7E4"/>
<dbReference type="Pfam" id="PF02371">
    <property type="entry name" value="Transposase_20"/>
    <property type="match status" value="1"/>
</dbReference>
<reference evidence="4" key="1">
    <citation type="submission" date="2023-07" db="EMBL/GenBank/DDBJ databases">
        <title>Genome content predicts the carbon catabolic preferences of heterotrophic bacteria.</title>
        <authorList>
            <person name="Gralka M."/>
        </authorList>
    </citation>
    <scope>NUCLEOTIDE SEQUENCE</scope>
    <source>
        <strain evidence="4">I3M17_2</strain>
    </source>
</reference>
<dbReference type="GO" id="GO:0004803">
    <property type="term" value="F:transposase activity"/>
    <property type="evidence" value="ECO:0007669"/>
    <property type="project" value="InterPro"/>
</dbReference>
<gene>
    <name evidence="4" type="ORF">Q4521_14955</name>
</gene>
<dbReference type="EMBL" id="JAUOPB010000011">
    <property type="protein sequence ID" value="MDO6423780.1"/>
    <property type="molecule type" value="Genomic_DNA"/>
</dbReference>
<dbReference type="Proteomes" id="UP001169760">
    <property type="component" value="Unassembled WGS sequence"/>
</dbReference>
<evidence type="ECO:0000256" key="1">
    <source>
        <dbReference type="SAM" id="Coils"/>
    </source>
</evidence>
<dbReference type="PANTHER" id="PTHR33055:SF3">
    <property type="entry name" value="PUTATIVE TRANSPOSASE FOR IS117-RELATED"/>
    <property type="match status" value="1"/>
</dbReference>
<name>A0AAW7X7E4_9GAMM</name>
<evidence type="ECO:0000313" key="5">
    <source>
        <dbReference type="Proteomes" id="UP001169760"/>
    </source>
</evidence>
<dbReference type="InterPro" id="IPR047650">
    <property type="entry name" value="Transpos_IS110"/>
</dbReference>
<dbReference type="Pfam" id="PF01548">
    <property type="entry name" value="DEDD_Tnp_IS110"/>
    <property type="match status" value="1"/>
</dbReference>
<dbReference type="InterPro" id="IPR003346">
    <property type="entry name" value="Transposase_20"/>
</dbReference>
<feature type="domain" description="Transposase IS110-like N-terminal" evidence="2">
    <location>
        <begin position="5"/>
        <end position="153"/>
    </location>
</feature>
<feature type="coiled-coil region" evidence="1">
    <location>
        <begin position="130"/>
        <end position="201"/>
    </location>
</feature>
<dbReference type="PANTHER" id="PTHR33055">
    <property type="entry name" value="TRANSPOSASE FOR INSERTION SEQUENCE ELEMENT IS1111A"/>
    <property type="match status" value="1"/>
</dbReference>
<protein>
    <submittedName>
        <fullName evidence="4">IS110 family transposase</fullName>
    </submittedName>
</protein>
<keyword evidence="1" id="KW-0175">Coiled coil</keyword>
<dbReference type="GO" id="GO:0006313">
    <property type="term" value="P:DNA transposition"/>
    <property type="evidence" value="ECO:0007669"/>
    <property type="project" value="InterPro"/>
</dbReference>
<evidence type="ECO:0000313" key="4">
    <source>
        <dbReference type="EMBL" id="MDO6423780.1"/>
    </source>
</evidence>
<sequence length="326" mass="36488">MQAVVGVDVSKEKLDCSWLRDPQTLKVKTKVLKNNHAGIEMLAQWLTKTTGSSQDEITVVMEATGIYHEKLAYSLFEKGFKVVVANPAQIKAYAKSLGATHKTDKQDSLVIARYGASNKPLLWQPEAAEVRQLKSLIARLEAIEKDYQREYNRKEKAEFSAVSDVVLESIEKTMDYLNEEKQRLESQIDDHINRHTRLKSDRKLLESIPGIGRTMSRLMLAVIHSRNFEKASQLAAFLGLIPKHVESGVFKGRSRLSKTGPSLIRAKLYMATVCASTCNPDIVKQRARLLANGKNKMQALGAAMRKLTQICFGVIKSQKEYAPQGG</sequence>
<dbReference type="InterPro" id="IPR002525">
    <property type="entry name" value="Transp_IS110-like_N"/>
</dbReference>
<feature type="domain" description="Transposase IS116/IS110/IS902 C-terminal" evidence="3">
    <location>
        <begin position="203"/>
        <end position="282"/>
    </location>
</feature>
<dbReference type="GO" id="GO:0003677">
    <property type="term" value="F:DNA binding"/>
    <property type="evidence" value="ECO:0007669"/>
    <property type="project" value="InterPro"/>
</dbReference>
<evidence type="ECO:0000259" key="3">
    <source>
        <dbReference type="Pfam" id="PF02371"/>
    </source>
</evidence>